<evidence type="ECO:0000313" key="3">
    <source>
        <dbReference type="Proteomes" id="UP000297245"/>
    </source>
</evidence>
<keyword evidence="3" id="KW-1185">Reference proteome</keyword>
<protein>
    <submittedName>
        <fullName evidence="2">Uncharacterized protein</fullName>
    </submittedName>
</protein>
<dbReference type="EMBL" id="ML179097">
    <property type="protein sequence ID" value="THV00923.1"/>
    <property type="molecule type" value="Genomic_DNA"/>
</dbReference>
<accession>A0A4S8MEA0</accession>
<evidence type="ECO:0000313" key="2">
    <source>
        <dbReference type="EMBL" id="THV00923.1"/>
    </source>
</evidence>
<organism evidence="2 3">
    <name type="scientific">Dendrothele bispora (strain CBS 962.96)</name>
    <dbReference type="NCBI Taxonomy" id="1314807"/>
    <lineage>
        <taxon>Eukaryota</taxon>
        <taxon>Fungi</taxon>
        <taxon>Dikarya</taxon>
        <taxon>Basidiomycota</taxon>
        <taxon>Agaricomycotina</taxon>
        <taxon>Agaricomycetes</taxon>
        <taxon>Agaricomycetidae</taxon>
        <taxon>Agaricales</taxon>
        <taxon>Agaricales incertae sedis</taxon>
        <taxon>Dendrothele</taxon>
    </lineage>
</organism>
<reference evidence="2 3" key="1">
    <citation type="journal article" date="2019" name="Nat. Ecol. Evol.">
        <title>Megaphylogeny resolves global patterns of mushroom evolution.</title>
        <authorList>
            <person name="Varga T."/>
            <person name="Krizsan K."/>
            <person name="Foldi C."/>
            <person name="Dima B."/>
            <person name="Sanchez-Garcia M."/>
            <person name="Sanchez-Ramirez S."/>
            <person name="Szollosi G.J."/>
            <person name="Szarkandi J.G."/>
            <person name="Papp V."/>
            <person name="Albert L."/>
            <person name="Andreopoulos W."/>
            <person name="Angelini C."/>
            <person name="Antonin V."/>
            <person name="Barry K.W."/>
            <person name="Bougher N.L."/>
            <person name="Buchanan P."/>
            <person name="Buyck B."/>
            <person name="Bense V."/>
            <person name="Catcheside P."/>
            <person name="Chovatia M."/>
            <person name="Cooper J."/>
            <person name="Damon W."/>
            <person name="Desjardin D."/>
            <person name="Finy P."/>
            <person name="Geml J."/>
            <person name="Haridas S."/>
            <person name="Hughes K."/>
            <person name="Justo A."/>
            <person name="Karasinski D."/>
            <person name="Kautmanova I."/>
            <person name="Kiss B."/>
            <person name="Kocsube S."/>
            <person name="Kotiranta H."/>
            <person name="LaButti K.M."/>
            <person name="Lechner B.E."/>
            <person name="Liimatainen K."/>
            <person name="Lipzen A."/>
            <person name="Lukacs Z."/>
            <person name="Mihaltcheva S."/>
            <person name="Morgado L.N."/>
            <person name="Niskanen T."/>
            <person name="Noordeloos M.E."/>
            <person name="Ohm R.A."/>
            <person name="Ortiz-Santana B."/>
            <person name="Ovrebo C."/>
            <person name="Racz N."/>
            <person name="Riley R."/>
            <person name="Savchenko A."/>
            <person name="Shiryaev A."/>
            <person name="Soop K."/>
            <person name="Spirin V."/>
            <person name="Szebenyi C."/>
            <person name="Tomsovsky M."/>
            <person name="Tulloss R.E."/>
            <person name="Uehling J."/>
            <person name="Grigoriev I.V."/>
            <person name="Vagvolgyi C."/>
            <person name="Papp T."/>
            <person name="Martin F.M."/>
            <person name="Miettinen O."/>
            <person name="Hibbett D.S."/>
            <person name="Nagy L.G."/>
        </authorList>
    </citation>
    <scope>NUCLEOTIDE SEQUENCE [LARGE SCALE GENOMIC DNA]</scope>
    <source>
        <strain evidence="2 3">CBS 962.96</strain>
    </source>
</reference>
<gene>
    <name evidence="2" type="ORF">K435DRAFT_427352</name>
</gene>
<sequence>MTSIHLYRKNATQPRSSKAPWAAPSNSPSIPTTRVVEQPSLAVTLICQTSIPTRARTWIPILNVSNQVIPSSRIRYPLSQ</sequence>
<feature type="region of interest" description="Disordered" evidence="1">
    <location>
        <begin position="1"/>
        <end position="33"/>
    </location>
</feature>
<evidence type="ECO:0000256" key="1">
    <source>
        <dbReference type="SAM" id="MobiDB-lite"/>
    </source>
</evidence>
<dbReference type="Proteomes" id="UP000297245">
    <property type="component" value="Unassembled WGS sequence"/>
</dbReference>
<name>A0A4S8MEA0_DENBC</name>
<dbReference type="AlphaFoldDB" id="A0A4S8MEA0"/>
<proteinExistence type="predicted"/>